<feature type="DNA-binding region" description="H-T-H motif" evidence="4">
    <location>
        <begin position="35"/>
        <end position="54"/>
    </location>
</feature>
<dbReference type="Proteomes" id="UP000007967">
    <property type="component" value="Chromosome"/>
</dbReference>
<dbReference type="GO" id="GO:0003700">
    <property type="term" value="F:DNA-binding transcription factor activity"/>
    <property type="evidence" value="ECO:0007669"/>
    <property type="project" value="TreeGrafter"/>
</dbReference>
<dbReference type="Pfam" id="PF00440">
    <property type="entry name" value="TetR_N"/>
    <property type="match status" value="1"/>
</dbReference>
<evidence type="ECO:0000256" key="4">
    <source>
        <dbReference type="PROSITE-ProRule" id="PRU00335"/>
    </source>
</evidence>
<reference evidence="6 7" key="2">
    <citation type="journal article" date="2010" name="Stand. Genomic Sci.">
        <title>Complete genome sequence of Kribbella flavida type strain (IFO 14399).</title>
        <authorList>
            <person name="Pukall R."/>
            <person name="Lapidus A."/>
            <person name="Glavina Del Rio T."/>
            <person name="Copeland A."/>
            <person name="Tice H."/>
            <person name="Cheng J.-F."/>
            <person name="Lucas S."/>
            <person name="Chen F."/>
            <person name="Nolan M."/>
            <person name="LaButti K."/>
            <person name="Pati A."/>
            <person name="Ivanova N."/>
            <person name="Mavrommatis K."/>
            <person name="Mikhailova N."/>
            <person name="Pitluck S."/>
            <person name="Bruce D."/>
            <person name="Goodwin L."/>
            <person name="Land M."/>
            <person name="Hauser L."/>
            <person name="Chang Y.-J."/>
            <person name="Jeffries C.D."/>
            <person name="Chen A."/>
            <person name="Palaniappan K."/>
            <person name="Chain P."/>
            <person name="Rohde M."/>
            <person name="Goeker M."/>
            <person name="Bristow J."/>
            <person name="Eisen J.A."/>
            <person name="Markowitz V."/>
            <person name="Hugenholtz P."/>
            <person name="Kyrpides N.C."/>
            <person name="Klenk H.-P."/>
            <person name="Brettin T."/>
        </authorList>
    </citation>
    <scope>NUCLEOTIDE SEQUENCE [LARGE SCALE GENOMIC DNA]</scope>
    <source>
        <strain evidence="7">DSM 17836 / JCM 10339 / NBRC 14399</strain>
    </source>
</reference>
<organism evidence="6 7">
    <name type="scientific">Kribbella flavida (strain DSM 17836 / JCM 10339 / NBRC 14399)</name>
    <dbReference type="NCBI Taxonomy" id="479435"/>
    <lineage>
        <taxon>Bacteria</taxon>
        <taxon>Bacillati</taxon>
        <taxon>Actinomycetota</taxon>
        <taxon>Actinomycetes</taxon>
        <taxon>Propionibacteriales</taxon>
        <taxon>Kribbellaceae</taxon>
        <taxon>Kribbella</taxon>
    </lineage>
</organism>
<evidence type="ECO:0000313" key="7">
    <source>
        <dbReference type="Proteomes" id="UP000007967"/>
    </source>
</evidence>
<dbReference type="InterPro" id="IPR050109">
    <property type="entry name" value="HTH-type_TetR-like_transc_reg"/>
</dbReference>
<evidence type="ECO:0000256" key="3">
    <source>
        <dbReference type="ARBA" id="ARBA00023163"/>
    </source>
</evidence>
<keyword evidence="1" id="KW-0805">Transcription regulation</keyword>
<feature type="domain" description="HTH tetR-type" evidence="5">
    <location>
        <begin position="12"/>
        <end position="72"/>
    </location>
</feature>
<dbReference type="InterPro" id="IPR025996">
    <property type="entry name" value="MT1864/Rv1816-like_C"/>
</dbReference>
<dbReference type="STRING" id="479435.Kfla_3890"/>
<accession>D2PQ19</accession>
<dbReference type="HOGENOM" id="CLU_069356_40_0_11"/>
<evidence type="ECO:0000256" key="1">
    <source>
        <dbReference type="ARBA" id="ARBA00023015"/>
    </source>
</evidence>
<keyword evidence="7" id="KW-1185">Reference proteome</keyword>
<reference evidence="7" key="1">
    <citation type="submission" date="2009-09" db="EMBL/GenBank/DDBJ databases">
        <title>The complete genome of Kribbella flavida DSM 17836.</title>
        <authorList>
            <consortium name="US DOE Joint Genome Institute (JGI-PGF)"/>
            <person name="Lucas S."/>
            <person name="Copeland A."/>
            <person name="Lapidus A."/>
            <person name="Glavina del Rio T."/>
            <person name="Dalin E."/>
            <person name="Tice H."/>
            <person name="Bruce D."/>
            <person name="Goodwin L."/>
            <person name="Pitluck S."/>
            <person name="Kyrpides N."/>
            <person name="Mavromatis K."/>
            <person name="Ivanova N."/>
            <person name="Saunders E."/>
            <person name="Brettin T."/>
            <person name="Detter J.C."/>
            <person name="Han C."/>
            <person name="Larimer F."/>
            <person name="Land M."/>
            <person name="Hauser L."/>
            <person name="Markowitz V."/>
            <person name="Cheng J.-F."/>
            <person name="Hugenholtz P."/>
            <person name="Woyke T."/>
            <person name="Wu D."/>
            <person name="Pukall R."/>
            <person name="Klenk H.-P."/>
            <person name="Eisen J.A."/>
        </authorList>
    </citation>
    <scope>NUCLEOTIDE SEQUENCE [LARGE SCALE GENOMIC DNA]</scope>
    <source>
        <strain evidence="7">DSM 17836 / JCM 10339 / NBRC 14399</strain>
    </source>
</reference>
<dbReference type="PROSITE" id="PS50977">
    <property type="entry name" value="HTH_TETR_2"/>
    <property type="match status" value="1"/>
</dbReference>
<dbReference type="InterPro" id="IPR009057">
    <property type="entry name" value="Homeodomain-like_sf"/>
</dbReference>
<dbReference type="RefSeq" id="WP_012921499.1">
    <property type="nucleotide sequence ID" value="NC_013729.1"/>
</dbReference>
<gene>
    <name evidence="6" type="ordered locus">Kfla_3890</name>
</gene>
<dbReference type="PANTHER" id="PTHR30055:SF234">
    <property type="entry name" value="HTH-TYPE TRANSCRIPTIONAL REGULATOR BETI"/>
    <property type="match status" value="1"/>
</dbReference>
<dbReference type="PRINTS" id="PR00455">
    <property type="entry name" value="HTHTETR"/>
</dbReference>
<dbReference type="Pfam" id="PF13305">
    <property type="entry name" value="TetR_C_33"/>
    <property type="match status" value="1"/>
</dbReference>
<evidence type="ECO:0000259" key="5">
    <source>
        <dbReference type="PROSITE" id="PS50977"/>
    </source>
</evidence>
<dbReference type="GO" id="GO:0000976">
    <property type="term" value="F:transcription cis-regulatory region binding"/>
    <property type="evidence" value="ECO:0007669"/>
    <property type="project" value="TreeGrafter"/>
</dbReference>
<dbReference type="SUPFAM" id="SSF48498">
    <property type="entry name" value="Tetracyclin repressor-like, C-terminal domain"/>
    <property type="match status" value="1"/>
</dbReference>
<protein>
    <submittedName>
        <fullName evidence="6">Transcriptional regulator, TetR family</fullName>
    </submittedName>
</protein>
<dbReference type="Gene3D" id="1.10.357.10">
    <property type="entry name" value="Tetracycline Repressor, domain 2"/>
    <property type="match status" value="1"/>
</dbReference>
<proteinExistence type="predicted"/>
<sequence>MSTSAAKTYHHGDLRRALVATARTLVEETGPGKLTMRAVAARIGVSPAAPYRHFASRELLLAAVATEAFHELADVIDTETKTDPLAALHSVLAEYVRFALRAPQLYRLMFGAGRPDRAQHADLLAAQHRLESAAAETLQRAAAAGAIAATDLDDVLLTLRSLMHGVATWALDAHLTTDQAMVSVHGVLDVMNRGLLPR</sequence>
<evidence type="ECO:0000256" key="2">
    <source>
        <dbReference type="ARBA" id="ARBA00023125"/>
    </source>
</evidence>
<name>D2PQ19_KRIFD</name>
<dbReference type="InterPro" id="IPR036271">
    <property type="entry name" value="Tet_transcr_reg_TetR-rel_C_sf"/>
</dbReference>
<dbReference type="OrthoDB" id="3173376at2"/>
<dbReference type="AlphaFoldDB" id="D2PQ19"/>
<dbReference type="SUPFAM" id="SSF46689">
    <property type="entry name" value="Homeodomain-like"/>
    <property type="match status" value="1"/>
</dbReference>
<keyword evidence="3" id="KW-0804">Transcription</keyword>
<evidence type="ECO:0000313" key="6">
    <source>
        <dbReference type="EMBL" id="ADB32943.1"/>
    </source>
</evidence>
<dbReference type="PANTHER" id="PTHR30055">
    <property type="entry name" value="HTH-TYPE TRANSCRIPTIONAL REGULATOR RUTR"/>
    <property type="match status" value="1"/>
</dbReference>
<dbReference type="EMBL" id="CP001736">
    <property type="protein sequence ID" value="ADB32943.1"/>
    <property type="molecule type" value="Genomic_DNA"/>
</dbReference>
<keyword evidence="2 4" id="KW-0238">DNA-binding</keyword>
<dbReference type="eggNOG" id="COG1309">
    <property type="taxonomic scope" value="Bacteria"/>
</dbReference>
<dbReference type="InterPro" id="IPR001647">
    <property type="entry name" value="HTH_TetR"/>
</dbReference>
<dbReference type="KEGG" id="kfl:Kfla_3890"/>